<reference evidence="2 3" key="1">
    <citation type="submission" date="2020-03" db="EMBL/GenBank/DDBJ databases">
        <title>Draft Genome Sequence of Cudoniella acicularis.</title>
        <authorList>
            <person name="Buettner E."/>
            <person name="Kellner H."/>
        </authorList>
    </citation>
    <scope>NUCLEOTIDE SEQUENCE [LARGE SCALE GENOMIC DNA]</scope>
    <source>
        <strain evidence="2 3">DSM 108380</strain>
    </source>
</reference>
<evidence type="ECO:0000313" key="3">
    <source>
        <dbReference type="Proteomes" id="UP000566819"/>
    </source>
</evidence>
<organism evidence="2 3">
    <name type="scientific">Cudoniella acicularis</name>
    <dbReference type="NCBI Taxonomy" id="354080"/>
    <lineage>
        <taxon>Eukaryota</taxon>
        <taxon>Fungi</taxon>
        <taxon>Dikarya</taxon>
        <taxon>Ascomycota</taxon>
        <taxon>Pezizomycotina</taxon>
        <taxon>Leotiomycetes</taxon>
        <taxon>Helotiales</taxon>
        <taxon>Tricladiaceae</taxon>
        <taxon>Cudoniella</taxon>
    </lineage>
</organism>
<feature type="region of interest" description="Disordered" evidence="1">
    <location>
        <begin position="36"/>
        <end position="66"/>
    </location>
</feature>
<keyword evidence="3" id="KW-1185">Reference proteome</keyword>
<evidence type="ECO:0000256" key="1">
    <source>
        <dbReference type="SAM" id="MobiDB-lite"/>
    </source>
</evidence>
<proteinExistence type="predicted"/>
<dbReference type="Proteomes" id="UP000566819">
    <property type="component" value="Unassembled WGS sequence"/>
</dbReference>
<comment type="caution">
    <text evidence="2">The sequence shown here is derived from an EMBL/GenBank/DDBJ whole genome shotgun (WGS) entry which is preliminary data.</text>
</comment>
<protein>
    <submittedName>
        <fullName evidence="2">Uncharacterized protein</fullName>
    </submittedName>
</protein>
<dbReference type="AlphaFoldDB" id="A0A8H4VYG9"/>
<name>A0A8H4VYG9_9HELO</name>
<accession>A0A8H4VYG9</accession>
<gene>
    <name evidence="2" type="ORF">G7Y89_g10734</name>
</gene>
<evidence type="ECO:0000313" key="2">
    <source>
        <dbReference type="EMBL" id="KAF4627418.1"/>
    </source>
</evidence>
<dbReference type="EMBL" id="JAAMPI010000973">
    <property type="protein sequence ID" value="KAF4627418.1"/>
    <property type="molecule type" value="Genomic_DNA"/>
</dbReference>
<sequence>MNPDLENLTNSLFNRIDHQLAVDYILRLLNTKTVTPMRSDKGLLPPACGKKPRRQDPERASKNHIPGSFLINVEGKTFHRNLAIEGSGVTSKDVENGAVFM</sequence>